<dbReference type="EMBL" id="VYXD01011650">
    <property type="protein sequence ID" value="NWU41869.1"/>
    <property type="molecule type" value="Genomic_DNA"/>
</dbReference>
<comment type="caution">
    <text evidence="3">The sequence shown here is derived from an EMBL/GenBank/DDBJ whole genome shotgun (WGS) entry which is preliminary data.</text>
</comment>
<sequence>EGSAAAMEGRLSRIPVHGRLHRPEPSAALQMTFPSKRKCVSKASEPEFSRVPSPNFPSLTVDSVFKAANQGLPKSDKRVEPVPKKTVARRPLSRHQLEAELKNKNQLVETLRQQLARGEGTIKLRELKKDNERLVHEVEKLKKIQDTCMMILESRNINPGSNTEEEKEMRACREKTTTLTKKLTEDLMLFCHTVAKEEEMLETAMAKWKSVQEENQRALEKQSYFQAQIKECAAMLEELGELLA</sequence>
<dbReference type="InterPro" id="IPR033373">
    <property type="entry name" value="SKAP"/>
</dbReference>
<evidence type="ECO:0000313" key="4">
    <source>
        <dbReference type="Proteomes" id="UP000557268"/>
    </source>
</evidence>
<keyword evidence="4" id="KW-1185">Reference proteome</keyword>
<feature type="region of interest" description="Disordered" evidence="2">
    <location>
        <begin position="1"/>
        <end position="24"/>
    </location>
</feature>
<keyword evidence="1" id="KW-0175">Coiled coil</keyword>
<protein>
    <submittedName>
        <fullName evidence="3">SKAP protein</fullName>
    </submittedName>
</protein>
<proteinExistence type="predicted"/>
<evidence type="ECO:0000313" key="3">
    <source>
        <dbReference type="EMBL" id="NWU41869.1"/>
    </source>
</evidence>
<reference evidence="3 4" key="1">
    <citation type="submission" date="2019-09" db="EMBL/GenBank/DDBJ databases">
        <title>Bird 10,000 Genomes (B10K) Project - Family phase.</title>
        <authorList>
            <person name="Zhang G."/>
        </authorList>
    </citation>
    <scope>NUCLEOTIDE SEQUENCE [LARGE SCALE GENOMIC DNA]</scope>
    <source>
        <strain evidence="3">B10K-DU-001-70</strain>
        <tissue evidence="3">Muscle</tissue>
    </source>
</reference>
<name>A0A7K5WQM9_9SYLV</name>
<dbReference type="Proteomes" id="UP000557268">
    <property type="component" value="Unassembled WGS sequence"/>
</dbReference>
<dbReference type="GO" id="GO:0072686">
    <property type="term" value="C:mitotic spindle"/>
    <property type="evidence" value="ECO:0007669"/>
    <property type="project" value="TreeGrafter"/>
</dbReference>
<dbReference type="GO" id="GO:0034451">
    <property type="term" value="C:centriolar satellite"/>
    <property type="evidence" value="ECO:0007669"/>
    <property type="project" value="TreeGrafter"/>
</dbReference>
<dbReference type="PANTHER" id="PTHR31940:SF2">
    <property type="entry name" value="SMALL KINETOCHORE-ASSOCIATED PROTEIN"/>
    <property type="match status" value="1"/>
</dbReference>
<evidence type="ECO:0000256" key="1">
    <source>
        <dbReference type="SAM" id="Coils"/>
    </source>
</evidence>
<feature type="coiled-coil region" evidence="1">
    <location>
        <begin position="94"/>
        <end position="144"/>
    </location>
</feature>
<organism evidence="3 4">
    <name type="scientific">Hylia prasina</name>
    <name type="common">green hylia</name>
    <dbReference type="NCBI Taxonomy" id="208073"/>
    <lineage>
        <taxon>Eukaryota</taxon>
        <taxon>Metazoa</taxon>
        <taxon>Chordata</taxon>
        <taxon>Craniata</taxon>
        <taxon>Vertebrata</taxon>
        <taxon>Euteleostomi</taxon>
        <taxon>Archelosauria</taxon>
        <taxon>Archosauria</taxon>
        <taxon>Dinosauria</taxon>
        <taxon>Saurischia</taxon>
        <taxon>Theropoda</taxon>
        <taxon>Coelurosauria</taxon>
        <taxon>Aves</taxon>
        <taxon>Neognathae</taxon>
        <taxon>Neoaves</taxon>
        <taxon>Telluraves</taxon>
        <taxon>Australaves</taxon>
        <taxon>Passeriformes</taxon>
        <taxon>Sylvioidea</taxon>
        <taxon>Sylviidae</taxon>
        <taxon>Acrocephalinae</taxon>
        <taxon>Hylia</taxon>
    </lineage>
</organism>
<accession>A0A7K5WQM9</accession>
<dbReference type="GO" id="GO:0000070">
    <property type="term" value="P:mitotic sister chromatid segregation"/>
    <property type="evidence" value="ECO:0007669"/>
    <property type="project" value="TreeGrafter"/>
</dbReference>
<evidence type="ECO:0000256" key="2">
    <source>
        <dbReference type="SAM" id="MobiDB-lite"/>
    </source>
</evidence>
<dbReference type="GO" id="GO:0035371">
    <property type="term" value="C:microtubule plus-end"/>
    <property type="evidence" value="ECO:0007669"/>
    <property type="project" value="TreeGrafter"/>
</dbReference>
<dbReference type="GO" id="GO:0007051">
    <property type="term" value="P:spindle organization"/>
    <property type="evidence" value="ECO:0007669"/>
    <property type="project" value="InterPro"/>
</dbReference>
<gene>
    <name evidence="3" type="primary">Knstrn</name>
    <name evidence="3" type="ORF">HYLPRA_R12032</name>
</gene>
<dbReference type="GO" id="GO:0000776">
    <property type="term" value="C:kinetochore"/>
    <property type="evidence" value="ECO:0007669"/>
    <property type="project" value="InterPro"/>
</dbReference>
<feature type="non-terminal residue" evidence="3">
    <location>
        <position position="1"/>
    </location>
</feature>
<dbReference type="AlphaFoldDB" id="A0A7K5WQM9"/>
<dbReference type="PANTHER" id="PTHR31940">
    <property type="entry name" value="SMALL KINETOCHORE-ASSOCIATED PROTEIN"/>
    <property type="match status" value="1"/>
</dbReference>
<feature type="non-terminal residue" evidence="3">
    <location>
        <position position="244"/>
    </location>
</feature>
<dbReference type="GO" id="GO:0051988">
    <property type="term" value="P:regulation of attachment of spindle microtubules to kinetochore"/>
    <property type="evidence" value="ECO:0007669"/>
    <property type="project" value="InterPro"/>
</dbReference>